<dbReference type="PANTHER" id="PTHR43861">
    <property type="entry name" value="TRANS-ACONITATE 2-METHYLTRANSFERASE-RELATED"/>
    <property type="match status" value="1"/>
</dbReference>
<gene>
    <name evidence="2" type="ORF">Aru02nite_19080</name>
</gene>
<dbReference type="GO" id="GO:0008168">
    <property type="term" value="F:methyltransferase activity"/>
    <property type="evidence" value="ECO:0007669"/>
    <property type="project" value="UniProtKB-KW"/>
</dbReference>
<accession>A0A8J3J6K3</accession>
<dbReference type="EMBL" id="BOMB01000010">
    <property type="protein sequence ID" value="GID11019.1"/>
    <property type="molecule type" value="Genomic_DNA"/>
</dbReference>
<dbReference type="AlphaFoldDB" id="A0A8J3J6K3"/>
<dbReference type="RefSeq" id="WP_203656715.1">
    <property type="nucleotide sequence ID" value="NZ_BAAAZM010000004.1"/>
</dbReference>
<proteinExistence type="predicted"/>
<name>A0A8J3J6K3_9ACTN</name>
<keyword evidence="2" id="KW-0489">Methyltransferase</keyword>
<evidence type="ECO:0000256" key="1">
    <source>
        <dbReference type="ARBA" id="ARBA00022679"/>
    </source>
</evidence>
<dbReference type="Proteomes" id="UP000612808">
    <property type="component" value="Unassembled WGS sequence"/>
</dbReference>
<dbReference type="PANTHER" id="PTHR43861:SF3">
    <property type="entry name" value="PUTATIVE (AFU_ORTHOLOGUE AFUA_2G14390)-RELATED"/>
    <property type="match status" value="1"/>
</dbReference>
<dbReference type="GO" id="GO:0032259">
    <property type="term" value="P:methylation"/>
    <property type="evidence" value="ECO:0007669"/>
    <property type="project" value="UniProtKB-KW"/>
</dbReference>
<protein>
    <submittedName>
        <fullName evidence="2">Methyltransferase</fullName>
    </submittedName>
</protein>
<reference evidence="2" key="1">
    <citation type="submission" date="2021-01" db="EMBL/GenBank/DDBJ databases">
        <title>Whole genome shotgun sequence of Actinocatenispora rupis NBRC 107355.</title>
        <authorList>
            <person name="Komaki H."/>
            <person name="Tamura T."/>
        </authorList>
    </citation>
    <scope>NUCLEOTIDE SEQUENCE</scope>
    <source>
        <strain evidence="2">NBRC 107355</strain>
    </source>
</reference>
<comment type="caution">
    <text evidence="2">The sequence shown here is derived from an EMBL/GenBank/DDBJ whole genome shotgun (WGS) entry which is preliminary data.</text>
</comment>
<dbReference type="Gene3D" id="3.40.50.150">
    <property type="entry name" value="Vaccinia Virus protein VP39"/>
    <property type="match status" value="1"/>
</dbReference>
<keyword evidence="1" id="KW-0808">Transferase</keyword>
<dbReference type="CDD" id="cd02440">
    <property type="entry name" value="AdoMet_MTases"/>
    <property type="match status" value="1"/>
</dbReference>
<keyword evidence="3" id="KW-1185">Reference proteome</keyword>
<evidence type="ECO:0000313" key="3">
    <source>
        <dbReference type="Proteomes" id="UP000612808"/>
    </source>
</evidence>
<dbReference type="InterPro" id="IPR029063">
    <property type="entry name" value="SAM-dependent_MTases_sf"/>
</dbReference>
<evidence type="ECO:0000313" key="2">
    <source>
        <dbReference type="EMBL" id="GID11019.1"/>
    </source>
</evidence>
<dbReference type="SUPFAM" id="SSF53335">
    <property type="entry name" value="S-adenosyl-L-methionine-dependent methyltransferases"/>
    <property type="match status" value="1"/>
</dbReference>
<sequence>MPETGYLFEAADEADRLAYGETLWDPGSRERLTALGIGPGAACLEVGAGRGGLAHWLAERVGSTGRVTATDLRTDRLDWLRRHRVDVRAHDIDRDESPTGYDLVHARLVVPHLADPAAAVARMCRALRPGGLLVLEDFDGASLFRHADTDDFCADVKAAAYEVMADAGYRARCGLLDARLAAGAGLADVRAEGRAVVVRGGTDQARWYVRWLARLRTAMVARGRVTDDDIDRALADLSDPRNTWLSQVMVTVTGRSLA</sequence>
<organism evidence="2 3">
    <name type="scientific">Actinocatenispora rupis</name>
    <dbReference type="NCBI Taxonomy" id="519421"/>
    <lineage>
        <taxon>Bacteria</taxon>
        <taxon>Bacillati</taxon>
        <taxon>Actinomycetota</taxon>
        <taxon>Actinomycetes</taxon>
        <taxon>Micromonosporales</taxon>
        <taxon>Micromonosporaceae</taxon>
        <taxon>Actinocatenispora</taxon>
    </lineage>
</organism>
<dbReference type="Pfam" id="PF13489">
    <property type="entry name" value="Methyltransf_23"/>
    <property type="match status" value="1"/>
</dbReference>